<gene>
    <name evidence="1" type="ORF">SAMN05216324_101376</name>
</gene>
<dbReference type="InterPro" id="IPR046155">
    <property type="entry name" value="DUF6157"/>
</dbReference>
<dbReference type="RefSeq" id="WP_072406638.1">
    <property type="nucleotide sequence ID" value="NZ_FPKW01000001.1"/>
</dbReference>
<keyword evidence="2" id="KW-1185">Reference proteome</keyword>
<evidence type="ECO:0000313" key="2">
    <source>
        <dbReference type="Proteomes" id="UP000182034"/>
    </source>
</evidence>
<dbReference type="STRING" id="1612149.SAMN05216324_101376"/>
<dbReference type="EMBL" id="FPKW01000001">
    <property type="protein sequence ID" value="SFZ90471.1"/>
    <property type="molecule type" value="Genomic_DNA"/>
</dbReference>
<dbReference type="AlphaFoldDB" id="A0A1K2IDK7"/>
<protein>
    <submittedName>
        <fullName evidence="1">Uncharacterized protein</fullName>
    </submittedName>
</protein>
<accession>A0A1K2IDK7</accession>
<organism evidence="1 2">
    <name type="scientific">Chryseobacterium limigenitum</name>
    <dbReference type="NCBI Taxonomy" id="1612149"/>
    <lineage>
        <taxon>Bacteria</taxon>
        <taxon>Pseudomonadati</taxon>
        <taxon>Bacteroidota</taxon>
        <taxon>Flavobacteriia</taxon>
        <taxon>Flavobacteriales</taxon>
        <taxon>Weeksellaceae</taxon>
        <taxon>Chryseobacterium group</taxon>
        <taxon>Chryseobacterium</taxon>
    </lineage>
</organism>
<reference evidence="2" key="1">
    <citation type="submission" date="2016-10" db="EMBL/GenBank/DDBJ databases">
        <authorList>
            <person name="Varghese N."/>
            <person name="Submissions S."/>
        </authorList>
    </citation>
    <scope>NUCLEOTIDE SEQUENCE [LARGE SCALE GENOMIC DNA]</scope>
    <source>
        <strain evidence="2">SUR2</strain>
    </source>
</reference>
<dbReference type="OrthoDB" id="2361182at2"/>
<dbReference type="Proteomes" id="UP000182034">
    <property type="component" value="Unassembled WGS sequence"/>
</dbReference>
<proteinExistence type="predicted"/>
<dbReference type="Pfam" id="PF19654">
    <property type="entry name" value="DUF6157"/>
    <property type="match status" value="1"/>
</dbReference>
<name>A0A1K2IDK7_9FLAO</name>
<evidence type="ECO:0000313" key="1">
    <source>
        <dbReference type="EMBL" id="SFZ90471.1"/>
    </source>
</evidence>
<sequence length="138" mass="15900">MNEHTTNYTNTFIEVAEDCPVSEAQIPPEKNEKTLANLQHDQIVKNPYKYSSDDIIFTCYTIKNDISKSEEQEERNKFFSKGQPCLRTSPLAKRYGFGIHHNSEGKVAIFPVESKDYQTFLNDSSITKVKAMRSKRND</sequence>